<dbReference type="OrthoDB" id="2277229at2759"/>
<evidence type="ECO:0000313" key="3">
    <source>
        <dbReference type="Proteomes" id="UP000650833"/>
    </source>
</evidence>
<dbReference type="AlphaFoldDB" id="A0A8H7R9H4"/>
<sequence length="193" mass="22193">MSYHYQSYSQTSTSTSSGGQKHTKSTTRTTTSSSENGTSSSVVIRELSENELTGLSLESTQNYEIADEDCLTKYDFYSLMDSQDEDSETESESDIEYHWFPSLLNTSFIEILDDKEQEAYMDDDTYDAKIQIEENNESTAEEDQDEEEEEDEDDVVQHNSRAGKRHHKRHSKKHSKRPRSSEQVPVEVIHIVL</sequence>
<dbReference type="EMBL" id="JAEPRC010000137">
    <property type="protein sequence ID" value="KAG2207071.1"/>
    <property type="molecule type" value="Genomic_DNA"/>
</dbReference>
<evidence type="ECO:0000313" key="2">
    <source>
        <dbReference type="EMBL" id="KAG2207071.1"/>
    </source>
</evidence>
<evidence type="ECO:0000256" key="1">
    <source>
        <dbReference type="SAM" id="MobiDB-lite"/>
    </source>
</evidence>
<gene>
    <name evidence="2" type="ORF">INT46_003606</name>
</gene>
<feature type="compositionally biased region" description="Acidic residues" evidence="1">
    <location>
        <begin position="134"/>
        <end position="154"/>
    </location>
</feature>
<keyword evidence="3" id="KW-1185">Reference proteome</keyword>
<feature type="region of interest" description="Disordered" evidence="1">
    <location>
        <begin position="127"/>
        <end position="193"/>
    </location>
</feature>
<feature type="compositionally biased region" description="Basic residues" evidence="1">
    <location>
        <begin position="161"/>
        <end position="178"/>
    </location>
</feature>
<proteinExistence type="predicted"/>
<feature type="compositionally biased region" description="Low complexity" evidence="1">
    <location>
        <begin position="1"/>
        <end position="41"/>
    </location>
</feature>
<reference evidence="2" key="1">
    <citation type="submission" date="2020-12" db="EMBL/GenBank/DDBJ databases">
        <title>Metabolic potential, ecology and presence of endohyphal bacteria is reflected in genomic diversity of Mucoromycotina.</title>
        <authorList>
            <person name="Muszewska A."/>
            <person name="Okrasinska A."/>
            <person name="Steczkiewicz K."/>
            <person name="Drgas O."/>
            <person name="Orlowska M."/>
            <person name="Perlinska-Lenart U."/>
            <person name="Aleksandrzak-Piekarczyk T."/>
            <person name="Szatraj K."/>
            <person name="Zielenkiewicz U."/>
            <person name="Pilsyk S."/>
            <person name="Malc E."/>
            <person name="Mieczkowski P."/>
            <person name="Kruszewska J.S."/>
            <person name="Biernat P."/>
            <person name="Pawlowska J."/>
        </authorList>
    </citation>
    <scope>NUCLEOTIDE SEQUENCE</scope>
    <source>
        <strain evidence="2">CBS 226.32</strain>
    </source>
</reference>
<dbReference type="Proteomes" id="UP000650833">
    <property type="component" value="Unassembled WGS sequence"/>
</dbReference>
<accession>A0A8H7R9H4</accession>
<protein>
    <submittedName>
        <fullName evidence="2">Uncharacterized protein</fullName>
    </submittedName>
</protein>
<organism evidence="2 3">
    <name type="scientific">Mucor plumbeus</name>
    <dbReference type="NCBI Taxonomy" id="97098"/>
    <lineage>
        <taxon>Eukaryota</taxon>
        <taxon>Fungi</taxon>
        <taxon>Fungi incertae sedis</taxon>
        <taxon>Mucoromycota</taxon>
        <taxon>Mucoromycotina</taxon>
        <taxon>Mucoromycetes</taxon>
        <taxon>Mucorales</taxon>
        <taxon>Mucorineae</taxon>
        <taxon>Mucoraceae</taxon>
        <taxon>Mucor</taxon>
    </lineage>
</organism>
<name>A0A8H7R9H4_9FUNG</name>
<feature type="region of interest" description="Disordered" evidence="1">
    <location>
        <begin position="1"/>
        <end position="49"/>
    </location>
</feature>
<comment type="caution">
    <text evidence="2">The sequence shown here is derived from an EMBL/GenBank/DDBJ whole genome shotgun (WGS) entry which is preliminary data.</text>
</comment>